<proteinExistence type="predicted"/>
<dbReference type="VEuPathDB" id="FungiDB:BD410DRAFT_771919"/>
<name>A0A4Y7Q0Q0_9AGAM</name>
<dbReference type="OrthoDB" id="3253976at2759"/>
<dbReference type="AlphaFoldDB" id="A0A4Y7Q0Q0"/>
<dbReference type="EMBL" id="ML170184">
    <property type="protein sequence ID" value="TDL20876.1"/>
    <property type="molecule type" value="Genomic_DNA"/>
</dbReference>
<organism evidence="1 2">
    <name type="scientific">Rickenella mellea</name>
    <dbReference type="NCBI Taxonomy" id="50990"/>
    <lineage>
        <taxon>Eukaryota</taxon>
        <taxon>Fungi</taxon>
        <taxon>Dikarya</taxon>
        <taxon>Basidiomycota</taxon>
        <taxon>Agaricomycotina</taxon>
        <taxon>Agaricomycetes</taxon>
        <taxon>Hymenochaetales</taxon>
        <taxon>Rickenellaceae</taxon>
        <taxon>Rickenella</taxon>
    </lineage>
</organism>
<reference evidence="1 2" key="1">
    <citation type="submission" date="2018-06" db="EMBL/GenBank/DDBJ databases">
        <title>A transcriptomic atlas of mushroom development highlights an independent origin of complex multicellularity.</title>
        <authorList>
            <consortium name="DOE Joint Genome Institute"/>
            <person name="Krizsan K."/>
            <person name="Almasi E."/>
            <person name="Merenyi Z."/>
            <person name="Sahu N."/>
            <person name="Viragh M."/>
            <person name="Koszo T."/>
            <person name="Mondo S."/>
            <person name="Kiss B."/>
            <person name="Balint B."/>
            <person name="Kues U."/>
            <person name="Barry K."/>
            <person name="Hegedus J.C."/>
            <person name="Henrissat B."/>
            <person name="Johnson J."/>
            <person name="Lipzen A."/>
            <person name="Ohm R."/>
            <person name="Nagy I."/>
            <person name="Pangilinan J."/>
            <person name="Yan J."/>
            <person name="Xiong Y."/>
            <person name="Grigoriev I.V."/>
            <person name="Hibbett D.S."/>
            <person name="Nagy L.G."/>
        </authorList>
    </citation>
    <scope>NUCLEOTIDE SEQUENCE [LARGE SCALE GENOMIC DNA]</scope>
    <source>
        <strain evidence="1 2">SZMC22713</strain>
    </source>
</reference>
<accession>A0A4Y7Q0Q0</accession>
<evidence type="ECO:0000313" key="2">
    <source>
        <dbReference type="Proteomes" id="UP000294933"/>
    </source>
</evidence>
<keyword evidence="2" id="KW-1185">Reference proteome</keyword>
<protein>
    <submittedName>
        <fullName evidence="1">Uncharacterized protein</fullName>
    </submittedName>
</protein>
<sequence>MANVTRSAKSGRAWMTTELLAYNITVKREDPLPFFGRELLSIDHLDSNLFSTVVIHDLSKETYRFLAYLDRAWLANIGQESAMHELAKSVLEVTGFDEVGTILLPFYDIQFTICGDGTLTAKTDICLIHRNSMILLVVHEGNGDGDPVPKVIAEAIATFQHNNQKRQLMNLDPIDAMTIPCITVVGTRPSFLLVPVTTQLSQSVITGQYPEQTTVVTRCVPPPRPRLFEGMENPDYRRTALQYYVTFHAAAKECWSKFMADNS</sequence>
<dbReference type="Proteomes" id="UP000294933">
    <property type="component" value="Unassembled WGS sequence"/>
</dbReference>
<gene>
    <name evidence="1" type="ORF">BD410DRAFT_771919</name>
</gene>
<evidence type="ECO:0000313" key="1">
    <source>
        <dbReference type="EMBL" id="TDL20876.1"/>
    </source>
</evidence>
<dbReference type="STRING" id="50990.A0A4Y7Q0Q0"/>